<accession>A0A4Q2KPH4</accession>
<dbReference type="EMBL" id="SDPV01000001">
    <property type="protein sequence ID" value="RXZ65403.1"/>
    <property type="molecule type" value="Genomic_DNA"/>
</dbReference>
<keyword evidence="10" id="KW-0408">Iron</keyword>
<dbReference type="AlphaFoldDB" id="A0A4Q2KPH4"/>
<name>A0A4Q2KPH4_9SPHN</name>
<evidence type="ECO:0000256" key="14">
    <source>
        <dbReference type="SAM" id="Phobius"/>
    </source>
</evidence>
<keyword evidence="5" id="KW-0349">Heme</keyword>
<keyword evidence="6 14" id="KW-0812">Transmembrane</keyword>
<dbReference type="Gene3D" id="1.20.950.20">
    <property type="entry name" value="Transmembrane di-heme cytochromes, Chain C"/>
    <property type="match status" value="1"/>
</dbReference>
<dbReference type="Pfam" id="PF01292">
    <property type="entry name" value="Ni_hydr_CYTB"/>
    <property type="match status" value="1"/>
</dbReference>
<evidence type="ECO:0000256" key="12">
    <source>
        <dbReference type="ARBA" id="ARBA00037975"/>
    </source>
</evidence>
<reference evidence="16 17" key="1">
    <citation type="submission" date="2019-01" db="EMBL/GenBank/DDBJ databases">
        <title>Altererythrobacter rhizovicinus sp. nov., isolated from the rhizosphere soil of Haloxylon ammodendron.</title>
        <authorList>
            <person name="Li H.-P."/>
            <person name="Gou J.-Y."/>
            <person name="Yao D."/>
            <person name="Han Q.-Q."/>
            <person name="Shao K.-Z."/>
            <person name="Zhao Q."/>
            <person name="Zhang J.-L."/>
        </authorList>
    </citation>
    <scope>NUCLEOTIDE SEQUENCE [LARGE SCALE GENOMIC DNA]</scope>
    <source>
        <strain evidence="16 17">AY-3R</strain>
    </source>
</reference>
<evidence type="ECO:0000256" key="7">
    <source>
        <dbReference type="ARBA" id="ARBA00022723"/>
    </source>
</evidence>
<feature type="transmembrane region" description="Helical" evidence="14">
    <location>
        <begin position="62"/>
        <end position="80"/>
    </location>
</feature>
<feature type="transmembrane region" description="Helical" evidence="14">
    <location>
        <begin position="159"/>
        <end position="179"/>
    </location>
</feature>
<evidence type="ECO:0000256" key="3">
    <source>
        <dbReference type="ARBA" id="ARBA00022448"/>
    </source>
</evidence>
<dbReference type="SUPFAM" id="SSF81342">
    <property type="entry name" value="Transmembrane di-heme cytochromes"/>
    <property type="match status" value="1"/>
</dbReference>
<keyword evidence="4" id="KW-1003">Cell membrane</keyword>
<evidence type="ECO:0000313" key="17">
    <source>
        <dbReference type="Proteomes" id="UP000293623"/>
    </source>
</evidence>
<proteinExistence type="inferred from homology"/>
<keyword evidence="17" id="KW-1185">Reference proteome</keyword>
<keyword evidence="7" id="KW-0479">Metal-binding</keyword>
<dbReference type="InterPro" id="IPR016174">
    <property type="entry name" value="Di-haem_cyt_TM"/>
</dbReference>
<dbReference type="RefSeq" id="WP_129522892.1">
    <property type="nucleotide sequence ID" value="NZ_SDPV01000001.1"/>
</dbReference>
<evidence type="ECO:0000256" key="4">
    <source>
        <dbReference type="ARBA" id="ARBA00022475"/>
    </source>
</evidence>
<feature type="domain" description="Cytochrome b561 bacterial/Ni-hydrogenase" evidence="15">
    <location>
        <begin position="17"/>
        <end position="195"/>
    </location>
</feature>
<evidence type="ECO:0000256" key="9">
    <source>
        <dbReference type="ARBA" id="ARBA00022989"/>
    </source>
</evidence>
<dbReference type="OrthoDB" id="1247465at2"/>
<sequence>MRETLAEWAEDHRSRGRYTPVGVAFHWIMAAVVIYQLVFGWMMQRYPVGADKLDAYRLHSEVGLTLLLLGALRLLWRLMVPGPINAADRMGWKTTVAHGMHALFYALFVILPLTGWIMWSSIDPPMPLSLAGIVEVPPMPFADLTPEWRTWLLDSAEDAHVAGVVLLTLLVPAHAVAAIKHHFWDRDDVLEGMLPEVPDDQVHPAGPKHTPPQLEAPARATGD</sequence>
<gene>
    <name evidence="16" type="ORF">ETX26_01190</name>
</gene>
<evidence type="ECO:0000256" key="6">
    <source>
        <dbReference type="ARBA" id="ARBA00022692"/>
    </source>
</evidence>
<evidence type="ECO:0000259" key="15">
    <source>
        <dbReference type="Pfam" id="PF01292"/>
    </source>
</evidence>
<evidence type="ECO:0000256" key="11">
    <source>
        <dbReference type="ARBA" id="ARBA00023136"/>
    </source>
</evidence>
<comment type="cofactor">
    <cofactor evidence="1">
        <name>heme b</name>
        <dbReference type="ChEBI" id="CHEBI:60344"/>
    </cofactor>
</comment>
<keyword evidence="3" id="KW-0813">Transport</keyword>
<dbReference type="InterPro" id="IPR011577">
    <property type="entry name" value="Cyt_b561_bac/Ni-Hgenase"/>
</dbReference>
<dbReference type="Proteomes" id="UP000293623">
    <property type="component" value="Unassembled WGS sequence"/>
</dbReference>
<dbReference type="PANTHER" id="PTHR30529:SF1">
    <property type="entry name" value="CYTOCHROME B561 HOMOLOG 2"/>
    <property type="match status" value="1"/>
</dbReference>
<feature type="transmembrane region" description="Helical" evidence="14">
    <location>
        <begin position="101"/>
        <end position="119"/>
    </location>
</feature>
<evidence type="ECO:0000313" key="16">
    <source>
        <dbReference type="EMBL" id="RXZ65403.1"/>
    </source>
</evidence>
<evidence type="ECO:0000256" key="8">
    <source>
        <dbReference type="ARBA" id="ARBA00022982"/>
    </source>
</evidence>
<keyword evidence="9 14" id="KW-1133">Transmembrane helix</keyword>
<comment type="similarity">
    <text evidence="12">Belongs to the cytochrome b561 family.</text>
</comment>
<evidence type="ECO:0000256" key="5">
    <source>
        <dbReference type="ARBA" id="ARBA00022617"/>
    </source>
</evidence>
<dbReference type="GO" id="GO:0022904">
    <property type="term" value="P:respiratory electron transport chain"/>
    <property type="evidence" value="ECO:0007669"/>
    <property type="project" value="InterPro"/>
</dbReference>
<feature type="region of interest" description="Disordered" evidence="13">
    <location>
        <begin position="196"/>
        <end position="223"/>
    </location>
</feature>
<dbReference type="GO" id="GO:0005886">
    <property type="term" value="C:plasma membrane"/>
    <property type="evidence" value="ECO:0007669"/>
    <property type="project" value="UniProtKB-SubCell"/>
</dbReference>
<comment type="subcellular location">
    <subcellularLocation>
        <location evidence="2">Cell membrane</location>
        <topology evidence="2">Multi-pass membrane protein</topology>
    </subcellularLocation>
</comment>
<evidence type="ECO:0000256" key="13">
    <source>
        <dbReference type="SAM" id="MobiDB-lite"/>
    </source>
</evidence>
<evidence type="ECO:0000256" key="1">
    <source>
        <dbReference type="ARBA" id="ARBA00001970"/>
    </source>
</evidence>
<protein>
    <submittedName>
        <fullName evidence="16">Cytochrome b</fullName>
    </submittedName>
</protein>
<comment type="caution">
    <text evidence="16">The sequence shown here is derived from an EMBL/GenBank/DDBJ whole genome shotgun (WGS) entry which is preliminary data.</text>
</comment>
<dbReference type="GO" id="GO:0020037">
    <property type="term" value="F:heme binding"/>
    <property type="evidence" value="ECO:0007669"/>
    <property type="project" value="TreeGrafter"/>
</dbReference>
<evidence type="ECO:0000256" key="2">
    <source>
        <dbReference type="ARBA" id="ARBA00004651"/>
    </source>
</evidence>
<dbReference type="GO" id="GO:0046872">
    <property type="term" value="F:metal ion binding"/>
    <property type="evidence" value="ECO:0007669"/>
    <property type="project" value="UniProtKB-KW"/>
</dbReference>
<dbReference type="PANTHER" id="PTHR30529">
    <property type="entry name" value="CYTOCHROME B561"/>
    <property type="match status" value="1"/>
</dbReference>
<keyword evidence="11 14" id="KW-0472">Membrane</keyword>
<keyword evidence="8" id="KW-0249">Electron transport</keyword>
<dbReference type="GO" id="GO:0009055">
    <property type="term" value="F:electron transfer activity"/>
    <property type="evidence" value="ECO:0007669"/>
    <property type="project" value="InterPro"/>
</dbReference>
<dbReference type="InterPro" id="IPR052168">
    <property type="entry name" value="Cytochrome_b561_oxidase"/>
</dbReference>
<feature type="transmembrane region" description="Helical" evidence="14">
    <location>
        <begin position="21"/>
        <end position="42"/>
    </location>
</feature>
<evidence type="ECO:0000256" key="10">
    <source>
        <dbReference type="ARBA" id="ARBA00023004"/>
    </source>
</evidence>
<organism evidence="16 17">
    <name type="scientific">Pelagerythrobacter rhizovicinus</name>
    <dbReference type="NCBI Taxonomy" id="2268576"/>
    <lineage>
        <taxon>Bacteria</taxon>
        <taxon>Pseudomonadati</taxon>
        <taxon>Pseudomonadota</taxon>
        <taxon>Alphaproteobacteria</taxon>
        <taxon>Sphingomonadales</taxon>
        <taxon>Erythrobacteraceae</taxon>
        <taxon>Pelagerythrobacter</taxon>
    </lineage>
</organism>